<keyword evidence="2" id="KW-1185">Reference proteome</keyword>
<dbReference type="Proteomes" id="UP000520767">
    <property type="component" value="Unassembled WGS sequence"/>
</dbReference>
<dbReference type="RefSeq" id="WP_184809440.1">
    <property type="nucleotide sequence ID" value="NZ_JACHJQ010000002.1"/>
</dbReference>
<proteinExistence type="predicted"/>
<organism evidence="1 2">
    <name type="scientific">Actinophytocola algeriensis</name>
    <dbReference type="NCBI Taxonomy" id="1768010"/>
    <lineage>
        <taxon>Bacteria</taxon>
        <taxon>Bacillati</taxon>
        <taxon>Actinomycetota</taxon>
        <taxon>Actinomycetes</taxon>
        <taxon>Pseudonocardiales</taxon>
        <taxon>Pseudonocardiaceae</taxon>
    </lineage>
</organism>
<protein>
    <submittedName>
        <fullName evidence="1">Uncharacterized protein</fullName>
    </submittedName>
</protein>
<dbReference type="AlphaFoldDB" id="A0A7W7VCG3"/>
<gene>
    <name evidence="1" type="ORF">FHR82_001375</name>
</gene>
<evidence type="ECO:0000313" key="2">
    <source>
        <dbReference type="Proteomes" id="UP000520767"/>
    </source>
</evidence>
<name>A0A7W7VCG3_9PSEU</name>
<comment type="caution">
    <text evidence="1">The sequence shown here is derived from an EMBL/GenBank/DDBJ whole genome shotgun (WGS) entry which is preliminary data.</text>
</comment>
<accession>A0A7W7VCG3</accession>
<sequence length="102" mass="10985">MYFRITHDSAELVDPSNVTAFHVVSPPGLDGDELAARVRDAGLGELRPDGHVFVPVDAIRRYAAGNVGADWERDLAGMVAYAASKGWTDETGTLVRAHVEHA</sequence>
<dbReference type="EMBL" id="JACHJQ010000002">
    <property type="protein sequence ID" value="MBB4905158.1"/>
    <property type="molecule type" value="Genomic_DNA"/>
</dbReference>
<reference evidence="1 2" key="1">
    <citation type="submission" date="2020-08" db="EMBL/GenBank/DDBJ databases">
        <title>Genomic Encyclopedia of Type Strains, Phase III (KMG-III): the genomes of soil and plant-associated and newly described type strains.</title>
        <authorList>
            <person name="Whitman W."/>
        </authorList>
    </citation>
    <scope>NUCLEOTIDE SEQUENCE [LARGE SCALE GENOMIC DNA]</scope>
    <source>
        <strain evidence="1 2">CECT 8960</strain>
    </source>
</reference>
<evidence type="ECO:0000313" key="1">
    <source>
        <dbReference type="EMBL" id="MBB4905158.1"/>
    </source>
</evidence>